<evidence type="ECO:0000313" key="5">
    <source>
        <dbReference type="Proteomes" id="UP001497382"/>
    </source>
</evidence>
<name>A0AAV1ZCE0_9ARAC</name>
<dbReference type="InterPro" id="IPR051500">
    <property type="entry name" value="cTAGE_MIA/OTOR"/>
</dbReference>
<protein>
    <submittedName>
        <fullName evidence="4">Uncharacterized protein</fullName>
    </submittedName>
</protein>
<dbReference type="Proteomes" id="UP001497382">
    <property type="component" value="Unassembled WGS sequence"/>
</dbReference>
<dbReference type="AlphaFoldDB" id="A0AAV1ZCE0"/>
<proteinExistence type="predicted"/>
<feature type="coiled-coil region" evidence="2">
    <location>
        <begin position="38"/>
        <end position="93"/>
    </location>
</feature>
<evidence type="ECO:0000256" key="1">
    <source>
        <dbReference type="ARBA" id="ARBA00023054"/>
    </source>
</evidence>
<feature type="region of interest" description="Disordered" evidence="3">
    <location>
        <begin position="282"/>
        <end position="419"/>
    </location>
</feature>
<dbReference type="PANTHER" id="PTHR23158">
    <property type="entry name" value="MELANOMA INHIBITORY ACTIVITY-RELATED"/>
    <property type="match status" value="1"/>
</dbReference>
<gene>
    <name evidence="4" type="ORF">LARSCL_LOCUS4617</name>
</gene>
<dbReference type="GO" id="GO:0070971">
    <property type="term" value="C:endoplasmic reticulum exit site"/>
    <property type="evidence" value="ECO:0007669"/>
    <property type="project" value="TreeGrafter"/>
</dbReference>
<feature type="region of interest" description="Disordered" evidence="3">
    <location>
        <begin position="1"/>
        <end position="21"/>
    </location>
</feature>
<feature type="coiled-coil region" evidence="2">
    <location>
        <begin position="119"/>
        <end position="206"/>
    </location>
</feature>
<sequence>MESFKSFEELEDSDSDEYKSKKDKLQGLLKSASITIILQRQEEENRLVMQKLAEEKNKILEMEVELLEAKSEIDKLKLSYNQALQDKTEAQTKLEVLTNYFKDKEIQLQKQLGAQEVFRERREKDADSAERRIVLIEQENSSYKSQVASMKQEMEETERNLKSQIAAQEKKAHENWIMARGAERKLEDVKQEVTQLRQKLTLLERDQGNFINASRDDIIRPIPQRIAGVNNETINSQDINNSMDEPPGMYRMPLPPMMIPDMPRDRPLPPLPLPPPPFEAPPMYAPPPFGPFPRDPMFNSEFRVTPPEFVRGRASTPPRGRQSAINDNDMGPRQSSPLERELRESRNSTPPHSLPDFHDIPPPPRPFYPPHRFPFRPPFRREFGQGPPRPDYQAENSQSRGTQPPSVPQDSWAPSNSRV</sequence>
<keyword evidence="5" id="KW-1185">Reference proteome</keyword>
<keyword evidence="1 2" id="KW-0175">Coiled coil</keyword>
<accession>A0AAV1ZCE0</accession>
<evidence type="ECO:0000256" key="3">
    <source>
        <dbReference type="SAM" id="MobiDB-lite"/>
    </source>
</evidence>
<dbReference type="GO" id="GO:0005789">
    <property type="term" value="C:endoplasmic reticulum membrane"/>
    <property type="evidence" value="ECO:0007669"/>
    <property type="project" value="TreeGrafter"/>
</dbReference>
<comment type="caution">
    <text evidence="4">The sequence shown here is derived from an EMBL/GenBank/DDBJ whole genome shotgun (WGS) entry which is preliminary data.</text>
</comment>
<reference evidence="4 5" key="1">
    <citation type="submission" date="2024-04" db="EMBL/GenBank/DDBJ databases">
        <authorList>
            <person name="Rising A."/>
            <person name="Reimegard J."/>
            <person name="Sonavane S."/>
            <person name="Akerstrom W."/>
            <person name="Nylinder S."/>
            <person name="Hedman E."/>
            <person name="Kallberg Y."/>
        </authorList>
    </citation>
    <scope>NUCLEOTIDE SEQUENCE [LARGE SCALE GENOMIC DNA]</scope>
</reference>
<organism evidence="4 5">
    <name type="scientific">Larinioides sclopetarius</name>
    <dbReference type="NCBI Taxonomy" id="280406"/>
    <lineage>
        <taxon>Eukaryota</taxon>
        <taxon>Metazoa</taxon>
        <taxon>Ecdysozoa</taxon>
        <taxon>Arthropoda</taxon>
        <taxon>Chelicerata</taxon>
        <taxon>Arachnida</taxon>
        <taxon>Araneae</taxon>
        <taxon>Araneomorphae</taxon>
        <taxon>Entelegynae</taxon>
        <taxon>Araneoidea</taxon>
        <taxon>Araneidae</taxon>
        <taxon>Larinioides</taxon>
    </lineage>
</organism>
<feature type="compositionally biased region" description="Polar residues" evidence="3">
    <location>
        <begin position="394"/>
        <end position="419"/>
    </location>
</feature>
<dbReference type="EMBL" id="CAXIEN010000039">
    <property type="protein sequence ID" value="CAL1269204.1"/>
    <property type="molecule type" value="Genomic_DNA"/>
</dbReference>
<dbReference type="PANTHER" id="PTHR23158:SF33">
    <property type="entry name" value="TRANSPORT AND GOLGI ORGANIZATION PROTEIN 1"/>
    <property type="match status" value="1"/>
</dbReference>
<evidence type="ECO:0000256" key="2">
    <source>
        <dbReference type="SAM" id="Coils"/>
    </source>
</evidence>
<feature type="compositionally biased region" description="Pro residues" evidence="3">
    <location>
        <begin position="360"/>
        <end position="377"/>
    </location>
</feature>
<dbReference type="GO" id="GO:0035459">
    <property type="term" value="P:vesicle cargo loading"/>
    <property type="evidence" value="ECO:0007669"/>
    <property type="project" value="TreeGrafter"/>
</dbReference>
<dbReference type="GO" id="GO:0009306">
    <property type="term" value="P:protein secretion"/>
    <property type="evidence" value="ECO:0007669"/>
    <property type="project" value="TreeGrafter"/>
</dbReference>
<dbReference type="GO" id="GO:0006888">
    <property type="term" value="P:endoplasmic reticulum to Golgi vesicle-mediated transport"/>
    <property type="evidence" value="ECO:0007669"/>
    <property type="project" value="TreeGrafter"/>
</dbReference>
<evidence type="ECO:0000313" key="4">
    <source>
        <dbReference type="EMBL" id="CAL1269204.1"/>
    </source>
</evidence>
<feature type="compositionally biased region" description="Pro residues" evidence="3">
    <location>
        <begin position="282"/>
        <end position="294"/>
    </location>
</feature>